<dbReference type="GeneID" id="37213618"/>
<dbReference type="EMBL" id="KZ821633">
    <property type="protein sequence ID" value="PYH66553.1"/>
    <property type="molecule type" value="Genomic_DNA"/>
</dbReference>
<protein>
    <recommendedName>
        <fullName evidence="1">Heterokaryon incompatibility domain-containing protein</fullName>
    </recommendedName>
</protein>
<dbReference type="PANTHER" id="PTHR24148">
    <property type="entry name" value="ANKYRIN REPEAT DOMAIN-CONTAINING PROTEIN 39 HOMOLOG-RELATED"/>
    <property type="match status" value="1"/>
</dbReference>
<evidence type="ECO:0000259" key="1">
    <source>
        <dbReference type="Pfam" id="PF06985"/>
    </source>
</evidence>
<dbReference type="Pfam" id="PF06985">
    <property type="entry name" value="HET"/>
    <property type="match status" value="1"/>
</dbReference>
<dbReference type="InterPro" id="IPR052895">
    <property type="entry name" value="HetReg/Transcr_Mod"/>
</dbReference>
<sequence>MSRWHNSSCKRPDVSVAGGIPCCNHCFAIAIIEQETRLTDSPLPLNDLSHISLWPSCPDSNSLNISEESTEHGDSEPRTDYQEIAFPTLPSKDHIRLVRLNAGPFDSMLHVDLEVVNIHNCPAESFEVLSYASVNENEDSGSSHIVFVGKYWDTVHVSYNCQQALRFVRNQEFDRLLWVDSLCIDDANLKEKSQQTSLKRKICQKASKVLAYLCEETSDSREALDFLNSIAITDSEVSTGHEHINKENRRALRILLERPLFTRLWFLVEALLARNLELLCGANSAPWPKAPFALAHEDIEIFLPILAQVSSYECSDPRDKVFAVLSLISQSELIPDYTVSVERIYTELAAYLIKVCNTMDVLESAGLTIKTFDLPSWVPDWSQALSTTATSIPTNNQRLSRKYNKVSGSGRVIFRSYLAFDCESHLSAATPILRTSTIKICGLGGSIKRGPTRVKIRMALDERATLSDKQGQDSLYLLGGYNNPVILREDSVTGSYHFVSTCALSLRQPHTSRWLLPWASEQPNERYIVSGLSPEDNSLIREFHLLMEQTTQQSVPLGGDDEIPIPFASIRDRVFNFSLWLQSPLPRLEKQLWDKWEDSNREFGWMFRDQHAAWQFLRQVNSLQVAGGQGEFEMLVDKFDDIQTTLYCGVKLPWTYSWDLSRFVWSFLRPLTPEQAAQGPQWTPVLGRMMTALPKIIEWAETTEQLLKLFEYSQTIFGARWASFPGNGLPQKWIDNYENFYKILNMDINRFIADLRTSLDSSCHWDIREFEHNARARCRLWDLNLPPELESGSASNIAVHAGFRSLGLELYDEQKVDIL</sequence>
<proteinExistence type="predicted"/>
<organism evidence="2 3">
    <name type="scientific">Aspergillus vadensis (strain CBS 113365 / IMI 142717 / IBT 24658)</name>
    <dbReference type="NCBI Taxonomy" id="1448311"/>
    <lineage>
        <taxon>Eukaryota</taxon>
        <taxon>Fungi</taxon>
        <taxon>Dikarya</taxon>
        <taxon>Ascomycota</taxon>
        <taxon>Pezizomycotina</taxon>
        <taxon>Eurotiomycetes</taxon>
        <taxon>Eurotiomycetidae</taxon>
        <taxon>Eurotiales</taxon>
        <taxon>Aspergillaceae</taxon>
        <taxon>Aspergillus</taxon>
        <taxon>Aspergillus subgen. Circumdati</taxon>
    </lineage>
</organism>
<dbReference type="RefSeq" id="XP_025560347.1">
    <property type="nucleotide sequence ID" value="XM_025709026.1"/>
</dbReference>
<evidence type="ECO:0000313" key="3">
    <source>
        <dbReference type="Proteomes" id="UP000248405"/>
    </source>
</evidence>
<reference evidence="2" key="1">
    <citation type="submission" date="2016-12" db="EMBL/GenBank/DDBJ databases">
        <title>The genomes of Aspergillus section Nigri reveals drivers in fungal speciation.</title>
        <authorList>
            <consortium name="DOE Joint Genome Institute"/>
            <person name="Vesth T.C."/>
            <person name="Nybo J."/>
            <person name="Theobald S."/>
            <person name="Brandl J."/>
            <person name="Frisvad J.C."/>
            <person name="Nielsen K.F."/>
            <person name="Lyhne E.K."/>
            <person name="Kogle M.E."/>
            <person name="Kuo A."/>
            <person name="Riley R."/>
            <person name="Clum A."/>
            <person name="Nolan M."/>
            <person name="Lipzen A."/>
            <person name="Salamov A."/>
            <person name="Henrissat B."/>
            <person name="Wiebenga A."/>
            <person name="De Vries R.P."/>
            <person name="Grigoriev I.V."/>
            <person name="Mortensen U.H."/>
            <person name="Andersen M.R."/>
            <person name="Baker S.E."/>
        </authorList>
    </citation>
    <scope>NUCLEOTIDE SEQUENCE [LARGE SCALE GENOMIC DNA]</scope>
    <source>
        <strain evidence="2">CBS 113365</strain>
    </source>
</reference>
<dbReference type="Proteomes" id="UP000248405">
    <property type="component" value="Unassembled WGS sequence"/>
</dbReference>
<feature type="domain" description="Heterokaryon incompatibility" evidence="1">
    <location>
        <begin position="126"/>
        <end position="269"/>
    </location>
</feature>
<dbReference type="InterPro" id="IPR010730">
    <property type="entry name" value="HET"/>
</dbReference>
<dbReference type="OrthoDB" id="2157530at2759"/>
<evidence type="ECO:0000313" key="2">
    <source>
        <dbReference type="EMBL" id="PYH66553.1"/>
    </source>
</evidence>
<accession>A0A319BLL7</accession>
<gene>
    <name evidence="2" type="ORF">BO88DRAFT_427642</name>
</gene>
<keyword evidence="3" id="KW-1185">Reference proteome</keyword>
<name>A0A319BLL7_ASPVC</name>
<dbReference type="AlphaFoldDB" id="A0A319BLL7"/>
<dbReference type="PANTHER" id="PTHR24148:SF64">
    <property type="entry name" value="HETEROKARYON INCOMPATIBILITY DOMAIN-CONTAINING PROTEIN"/>
    <property type="match status" value="1"/>
</dbReference>